<comment type="similarity">
    <text evidence="1">Belongs to the helicase family.</text>
</comment>
<reference evidence="5" key="2">
    <citation type="submission" date="2015-01" db="EMBL/GenBank/DDBJ databases">
        <title>Evolutionary Origins and Diversification of the Mycorrhizal Mutualists.</title>
        <authorList>
            <consortium name="DOE Joint Genome Institute"/>
            <consortium name="Mycorrhizal Genomics Consortium"/>
            <person name="Kohler A."/>
            <person name="Kuo A."/>
            <person name="Nagy L.G."/>
            <person name="Floudas D."/>
            <person name="Copeland A."/>
            <person name="Barry K.W."/>
            <person name="Cichocki N."/>
            <person name="Veneault-Fourrey C."/>
            <person name="LaButti K."/>
            <person name="Lindquist E.A."/>
            <person name="Lipzen A."/>
            <person name="Lundell T."/>
            <person name="Morin E."/>
            <person name="Murat C."/>
            <person name="Riley R."/>
            <person name="Ohm R."/>
            <person name="Sun H."/>
            <person name="Tunlid A."/>
            <person name="Henrissat B."/>
            <person name="Grigoriev I.V."/>
            <person name="Hibbett D.S."/>
            <person name="Martin F."/>
        </authorList>
    </citation>
    <scope>NUCLEOTIDE SEQUENCE [LARGE SCALE GENOMIC DNA]</scope>
    <source>
        <strain evidence="5">Marx 270</strain>
    </source>
</reference>
<dbReference type="Proteomes" id="UP000054217">
    <property type="component" value="Unassembled WGS sequence"/>
</dbReference>
<name>A0A0C3J052_PISTI</name>
<feature type="region of interest" description="Disordered" evidence="2">
    <location>
        <begin position="1"/>
        <end position="68"/>
    </location>
</feature>
<comment type="cofactor">
    <cofactor evidence="1">
        <name>Mg(2+)</name>
        <dbReference type="ChEBI" id="CHEBI:18420"/>
    </cofactor>
</comment>
<dbReference type="Gene3D" id="3.40.50.300">
    <property type="entry name" value="P-loop containing nucleotide triphosphate hydrolases"/>
    <property type="match status" value="1"/>
</dbReference>
<keyword evidence="1" id="KW-0547">Nucleotide-binding</keyword>
<dbReference type="InParanoid" id="A0A0C3J052"/>
<keyword evidence="1" id="KW-0234">DNA repair</keyword>
<dbReference type="STRING" id="870435.A0A0C3J052"/>
<comment type="catalytic activity">
    <reaction evidence="1">
        <text>ATP + H2O = ADP + phosphate + H(+)</text>
        <dbReference type="Rhea" id="RHEA:13065"/>
        <dbReference type="ChEBI" id="CHEBI:15377"/>
        <dbReference type="ChEBI" id="CHEBI:15378"/>
        <dbReference type="ChEBI" id="CHEBI:30616"/>
        <dbReference type="ChEBI" id="CHEBI:43474"/>
        <dbReference type="ChEBI" id="CHEBI:456216"/>
        <dbReference type="EC" id="5.6.2.3"/>
    </reaction>
</comment>
<keyword evidence="1" id="KW-0227">DNA damage</keyword>
<evidence type="ECO:0000313" key="4">
    <source>
        <dbReference type="EMBL" id="KIO02463.1"/>
    </source>
</evidence>
<dbReference type="GO" id="GO:0000723">
    <property type="term" value="P:telomere maintenance"/>
    <property type="evidence" value="ECO:0007669"/>
    <property type="project" value="InterPro"/>
</dbReference>
<evidence type="ECO:0000256" key="2">
    <source>
        <dbReference type="SAM" id="MobiDB-lite"/>
    </source>
</evidence>
<organism evidence="4 5">
    <name type="scientific">Pisolithus tinctorius Marx 270</name>
    <dbReference type="NCBI Taxonomy" id="870435"/>
    <lineage>
        <taxon>Eukaryota</taxon>
        <taxon>Fungi</taxon>
        <taxon>Dikarya</taxon>
        <taxon>Basidiomycota</taxon>
        <taxon>Agaricomycotina</taxon>
        <taxon>Agaricomycetes</taxon>
        <taxon>Agaricomycetidae</taxon>
        <taxon>Boletales</taxon>
        <taxon>Sclerodermatineae</taxon>
        <taxon>Pisolithaceae</taxon>
        <taxon>Pisolithus</taxon>
    </lineage>
</organism>
<dbReference type="SUPFAM" id="SSF52540">
    <property type="entry name" value="P-loop containing nucleoside triphosphate hydrolases"/>
    <property type="match status" value="1"/>
</dbReference>
<dbReference type="GO" id="GO:0006281">
    <property type="term" value="P:DNA repair"/>
    <property type="evidence" value="ECO:0007669"/>
    <property type="project" value="UniProtKB-KW"/>
</dbReference>
<dbReference type="InterPro" id="IPR051055">
    <property type="entry name" value="PIF1_helicase"/>
</dbReference>
<accession>A0A0C3J052</accession>
<dbReference type="GO" id="GO:0016887">
    <property type="term" value="F:ATP hydrolysis activity"/>
    <property type="evidence" value="ECO:0007669"/>
    <property type="project" value="RHEA"/>
</dbReference>
<keyword evidence="1" id="KW-0233">DNA recombination</keyword>
<reference evidence="4 5" key="1">
    <citation type="submission" date="2014-04" db="EMBL/GenBank/DDBJ databases">
        <authorList>
            <consortium name="DOE Joint Genome Institute"/>
            <person name="Kuo A."/>
            <person name="Kohler A."/>
            <person name="Costa M.D."/>
            <person name="Nagy L.G."/>
            <person name="Floudas D."/>
            <person name="Copeland A."/>
            <person name="Barry K.W."/>
            <person name="Cichocki N."/>
            <person name="Veneault-Fourrey C."/>
            <person name="LaButti K."/>
            <person name="Lindquist E.A."/>
            <person name="Lipzen A."/>
            <person name="Lundell T."/>
            <person name="Morin E."/>
            <person name="Murat C."/>
            <person name="Sun H."/>
            <person name="Tunlid A."/>
            <person name="Henrissat B."/>
            <person name="Grigoriev I.V."/>
            <person name="Hibbett D.S."/>
            <person name="Martin F."/>
            <person name="Nordberg H.P."/>
            <person name="Cantor M.N."/>
            <person name="Hua S.X."/>
        </authorList>
    </citation>
    <scope>NUCLEOTIDE SEQUENCE [LARGE SCALE GENOMIC DNA]</scope>
    <source>
        <strain evidence="4 5">Marx 270</strain>
    </source>
</reference>
<evidence type="ECO:0000313" key="5">
    <source>
        <dbReference type="Proteomes" id="UP000054217"/>
    </source>
</evidence>
<dbReference type="PANTHER" id="PTHR47642:SF5">
    <property type="entry name" value="ATP-DEPENDENT DNA HELICASE"/>
    <property type="match status" value="1"/>
</dbReference>
<feature type="compositionally biased region" description="Low complexity" evidence="2">
    <location>
        <begin position="1"/>
        <end position="23"/>
    </location>
</feature>
<dbReference type="InterPro" id="IPR010285">
    <property type="entry name" value="DNA_helicase_pif1-like_DEAD"/>
</dbReference>
<protein>
    <recommendedName>
        <fullName evidence="1">ATP-dependent DNA helicase</fullName>
        <ecNumber evidence="1">5.6.2.3</ecNumber>
    </recommendedName>
</protein>
<dbReference type="Pfam" id="PF05970">
    <property type="entry name" value="PIF1"/>
    <property type="match status" value="1"/>
</dbReference>
<keyword evidence="1" id="KW-0067">ATP-binding</keyword>
<dbReference type="EMBL" id="KN831982">
    <property type="protein sequence ID" value="KIO02463.1"/>
    <property type="molecule type" value="Genomic_DNA"/>
</dbReference>
<dbReference type="HOGENOM" id="CLU_1272743_0_0_1"/>
<evidence type="ECO:0000259" key="3">
    <source>
        <dbReference type="Pfam" id="PF05970"/>
    </source>
</evidence>
<sequence>MQPPGAGAQTSSTAATAMTTSVTHGSSTFPRQPVHHTHMGSHMPPQHVQQPPSQVPPPVPPEQEVTLSEEQENILDLVRRRKNVFFTGAAGTGKSVLLREIIKVLTNMYSPKEVAITAPTGVAGLNIGGRTIHSWAGVGYGKESVQRLYDGLSNFKKMRWRSTKALIIDESTRATCYVIHYRKPFGVSLHAGRQSVRQIGTHRTVSSRGRSPSLRIE</sequence>
<dbReference type="EC" id="5.6.2.3" evidence="1"/>
<feature type="domain" description="DNA helicase Pif1-like DEAD-box helicase" evidence="3">
    <location>
        <begin position="67"/>
        <end position="172"/>
    </location>
</feature>
<keyword evidence="5" id="KW-1185">Reference proteome</keyword>
<keyword evidence="1" id="KW-0347">Helicase</keyword>
<gene>
    <name evidence="4" type="ORF">M404DRAFT_671476</name>
</gene>
<dbReference type="GO" id="GO:0043139">
    <property type="term" value="F:5'-3' DNA helicase activity"/>
    <property type="evidence" value="ECO:0007669"/>
    <property type="project" value="UniProtKB-EC"/>
</dbReference>
<dbReference type="AlphaFoldDB" id="A0A0C3J052"/>
<proteinExistence type="inferred from homology"/>
<keyword evidence="1" id="KW-0378">Hydrolase</keyword>
<dbReference type="PANTHER" id="PTHR47642">
    <property type="entry name" value="ATP-DEPENDENT DNA HELICASE"/>
    <property type="match status" value="1"/>
</dbReference>
<dbReference type="InterPro" id="IPR027417">
    <property type="entry name" value="P-loop_NTPase"/>
</dbReference>
<dbReference type="OrthoDB" id="432234at2759"/>
<evidence type="ECO:0000256" key="1">
    <source>
        <dbReference type="RuleBase" id="RU363044"/>
    </source>
</evidence>
<dbReference type="GO" id="GO:0006310">
    <property type="term" value="P:DNA recombination"/>
    <property type="evidence" value="ECO:0007669"/>
    <property type="project" value="UniProtKB-KW"/>
</dbReference>
<dbReference type="GO" id="GO:0005524">
    <property type="term" value="F:ATP binding"/>
    <property type="evidence" value="ECO:0007669"/>
    <property type="project" value="UniProtKB-KW"/>
</dbReference>